<dbReference type="PANTHER" id="PTHR33116">
    <property type="entry name" value="REVERSE TRANSCRIPTASE ZINC-BINDING DOMAIN-CONTAINING PROTEIN-RELATED-RELATED"/>
    <property type="match status" value="1"/>
</dbReference>
<organism evidence="1">
    <name type="scientific">Arundo donax</name>
    <name type="common">Giant reed</name>
    <name type="synonym">Donax arundinaceus</name>
    <dbReference type="NCBI Taxonomy" id="35708"/>
    <lineage>
        <taxon>Eukaryota</taxon>
        <taxon>Viridiplantae</taxon>
        <taxon>Streptophyta</taxon>
        <taxon>Embryophyta</taxon>
        <taxon>Tracheophyta</taxon>
        <taxon>Spermatophyta</taxon>
        <taxon>Magnoliopsida</taxon>
        <taxon>Liliopsida</taxon>
        <taxon>Poales</taxon>
        <taxon>Poaceae</taxon>
        <taxon>PACMAD clade</taxon>
        <taxon>Arundinoideae</taxon>
        <taxon>Arundineae</taxon>
        <taxon>Arundo</taxon>
    </lineage>
</organism>
<dbReference type="AlphaFoldDB" id="A0A0A9ENT9"/>
<reference evidence="1" key="1">
    <citation type="submission" date="2014-09" db="EMBL/GenBank/DDBJ databases">
        <authorList>
            <person name="Magalhaes I.L.F."/>
            <person name="Oliveira U."/>
            <person name="Santos F.R."/>
            <person name="Vidigal T.H.D.A."/>
            <person name="Brescovit A.D."/>
            <person name="Santos A.J."/>
        </authorList>
    </citation>
    <scope>NUCLEOTIDE SEQUENCE</scope>
    <source>
        <tissue evidence="1">Shoot tissue taken approximately 20 cm above the soil surface</tissue>
    </source>
</reference>
<dbReference type="EMBL" id="GBRH01196119">
    <property type="protein sequence ID" value="JAE01777.1"/>
    <property type="molecule type" value="Transcribed_RNA"/>
</dbReference>
<sequence>MDKARRRFFWQGGGTKRKYHLVKWDRICMPKKKGGLGIRNLRKMNISLLCKWWWQIEQKQGLWQEIIRRKCLNNSSVSKVKHRLDDSPCWSDLLKVKNLYLGNRKRIVHNGDNTMFREDSWITEKPLMKFFPFLYDLCTDQFVSVAYYYSKKLGFEH</sequence>
<protein>
    <submittedName>
        <fullName evidence="1">Uncharacterized protein</fullName>
    </submittedName>
</protein>
<dbReference type="PANTHER" id="PTHR33116:SF87">
    <property type="entry name" value="OS01G0158850 PROTEIN"/>
    <property type="match status" value="1"/>
</dbReference>
<proteinExistence type="predicted"/>
<name>A0A0A9ENT9_ARUDO</name>
<accession>A0A0A9ENT9</accession>
<reference evidence="1" key="2">
    <citation type="journal article" date="2015" name="Data Brief">
        <title>Shoot transcriptome of the giant reed, Arundo donax.</title>
        <authorList>
            <person name="Barrero R.A."/>
            <person name="Guerrero F.D."/>
            <person name="Moolhuijzen P."/>
            <person name="Goolsby J.A."/>
            <person name="Tidwell J."/>
            <person name="Bellgard S.E."/>
            <person name="Bellgard M.I."/>
        </authorList>
    </citation>
    <scope>NUCLEOTIDE SEQUENCE</scope>
    <source>
        <tissue evidence="1">Shoot tissue taken approximately 20 cm above the soil surface</tissue>
    </source>
</reference>
<evidence type="ECO:0000313" key="1">
    <source>
        <dbReference type="EMBL" id="JAE01777.1"/>
    </source>
</evidence>